<evidence type="ECO:0000313" key="2">
    <source>
        <dbReference type="Proteomes" id="UP000694412"/>
    </source>
</evidence>
<reference evidence="1" key="3">
    <citation type="submission" date="2025-09" db="UniProtKB">
        <authorList>
            <consortium name="Ensembl"/>
        </authorList>
    </citation>
    <scope>IDENTIFICATION</scope>
</reference>
<dbReference type="AlphaFoldDB" id="A0A8C2U168"/>
<dbReference type="GeneTree" id="ENSGT00390000014226"/>
<reference evidence="1" key="2">
    <citation type="submission" date="2025-08" db="UniProtKB">
        <authorList>
            <consortium name="Ensembl"/>
        </authorList>
    </citation>
    <scope>IDENTIFICATION</scope>
</reference>
<sequence length="117" mass="13537">LPLSPRCRRSTLPSRPQRGEAFARRLFASQRRTDQTLASRFVPVVAHPGGQDPDSFRFCFYTRRCSNSYSPFYTSQRPTCGYHFHYDTDHTRKVMDIQSANLAKWGPKPTQSPRAKK</sequence>
<name>A0A8C2U168_COTJA</name>
<dbReference type="InterPro" id="IPR054446">
    <property type="entry name" value="CIMIP3-like"/>
</dbReference>
<dbReference type="Ensembl" id="ENSCJPT00005028594.1">
    <property type="protein sequence ID" value="ENSCJPP00005020746.1"/>
    <property type="gene ID" value="ENSCJPG00005016659.1"/>
</dbReference>
<organism evidence="1 2">
    <name type="scientific">Coturnix japonica</name>
    <name type="common">Japanese quail</name>
    <name type="synonym">Coturnix coturnix japonica</name>
    <dbReference type="NCBI Taxonomy" id="93934"/>
    <lineage>
        <taxon>Eukaryota</taxon>
        <taxon>Metazoa</taxon>
        <taxon>Chordata</taxon>
        <taxon>Craniata</taxon>
        <taxon>Vertebrata</taxon>
        <taxon>Euteleostomi</taxon>
        <taxon>Archelosauria</taxon>
        <taxon>Archosauria</taxon>
        <taxon>Dinosauria</taxon>
        <taxon>Saurischia</taxon>
        <taxon>Theropoda</taxon>
        <taxon>Coelurosauria</taxon>
        <taxon>Aves</taxon>
        <taxon>Neognathae</taxon>
        <taxon>Galloanserae</taxon>
        <taxon>Galliformes</taxon>
        <taxon>Phasianidae</taxon>
        <taxon>Perdicinae</taxon>
        <taxon>Coturnix</taxon>
    </lineage>
</organism>
<dbReference type="Proteomes" id="UP000694412">
    <property type="component" value="Chromosome 26"/>
</dbReference>
<protein>
    <submittedName>
        <fullName evidence="1">Ciliary microtubule inner protein 3</fullName>
    </submittedName>
</protein>
<gene>
    <name evidence="1" type="primary">CIMIP3</name>
</gene>
<proteinExistence type="predicted"/>
<dbReference type="Pfam" id="PF22581">
    <property type="entry name" value="CIMIP3"/>
    <property type="match status" value="1"/>
</dbReference>
<dbReference type="PANTHER" id="PTHR35444">
    <property type="entry name" value="RIKEN CDNA 1700001C19 GENE"/>
    <property type="match status" value="1"/>
</dbReference>
<dbReference type="PANTHER" id="PTHR35444:SF1">
    <property type="entry name" value="RIKEN CDNA 1700001C19 GENE"/>
    <property type="match status" value="1"/>
</dbReference>
<accession>A0A8C2U168</accession>
<keyword evidence="2" id="KW-1185">Reference proteome</keyword>
<reference evidence="1" key="1">
    <citation type="submission" date="2015-11" db="EMBL/GenBank/DDBJ databases">
        <authorList>
            <consortium name="International Coturnix japonica Genome Analysis Consortium"/>
            <person name="Warren W."/>
            <person name="Burt D.W."/>
            <person name="Antin P.B."/>
            <person name="Lanford R."/>
            <person name="Gros J."/>
            <person name="Wilson R.K."/>
        </authorList>
    </citation>
    <scope>NUCLEOTIDE SEQUENCE [LARGE SCALE GENOMIC DNA]</scope>
</reference>
<evidence type="ECO:0000313" key="1">
    <source>
        <dbReference type="Ensembl" id="ENSCJPP00005020746.1"/>
    </source>
</evidence>